<protein>
    <submittedName>
        <fullName evidence="1">Histidinol-phosphate transaminase</fullName>
        <ecNumber evidence="1">2.6.1.9</ecNumber>
    </submittedName>
</protein>
<reference evidence="1" key="1">
    <citation type="submission" date="2019-04" db="EMBL/GenBank/DDBJ databases">
        <title>Microbes associate with the intestines of laboratory mice.</title>
        <authorList>
            <person name="Navarre W."/>
            <person name="Wong E."/>
            <person name="Huang K.C."/>
            <person name="Tropini C."/>
            <person name="Ng K."/>
            <person name="Yu B."/>
        </authorList>
    </citation>
    <scope>NUCLEOTIDE SEQUENCE</scope>
    <source>
        <strain evidence="1">NM86_A22</strain>
    </source>
</reference>
<proteinExistence type="predicted"/>
<name>A0AC61S506_9BACT</name>
<dbReference type="EC" id="2.6.1.9" evidence="1"/>
<gene>
    <name evidence="1" type="primary">hisC</name>
    <name evidence="1" type="ORF">E5990_06845</name>
</gene>
<dbReference type="Proteomes" id="UP000305401">
    <property type="component" value="Unassembled WGS sequence"/>
</dbReference>
<dbReference type="EMBL" id="SSTG01000076">
    <property type="protein sequence ID" value="THG49996.1"/>
    <property type="molecule type" value="Genomic_DNA"/>
</dbReference>
<comment type="caution">
    <text evidence="1">The sequence shown here is derived from an EMBL/GenBank/DDBJ whole genome shotgun (WGS) entry which is preliminary data.</text>
</comment>
<keyword evidence="1" id="KW-0032">Aminotransferase</keyword>
<sequence>MTLKELTRPNIWALEPYTCARDEFKGDASAWLDANENSVITGLNRYPDPLQWEVKKQLSAVVSVAPENIFLGVGSDECIDLCYRVFCRPGIDNVVAIDPTYGMYGVCAGINDVEYRRVALNNDFSLDSDALLAATDANTKVIWICSPNNPTANAFPLQQLREIASRFGGITVIDEAYADFSTHGTMAGFLSEFPRMIIMRTFSKAWAAAAMRLGIAFASTDIINLFNKVKYPYNINLLTQRQALQVLADKDHIRQVAAQIVKIRNNLASELESLPLVEKVYPSDANFLLVKIKNADATGVYRYLCSRGVVVRNRSRVKLCDNCLRVTVGNETENKLLLNCLNEYNAD</sequence>
<organism evidence="1 2">
    <name type="scientific">Muribaculum caecicola</name>
    <dbReference type="NCBI Taxonomy" id="3038144"/>
    <lineage>
        <taxon>Bacteria</taxon>
        <taxon>Pseudomonadati</taxon>
        <taxon>Bacteroidota</taxon>
        <taxon>Bacteroidia</taxon>
        <taxon>Bacteroidales</taxon>
        <taxon>Muribaculaceae</taxon>
        <taxon>Muribaculum</taxon>
    </lineage>
</organism>
<evidence type="ECO:0000313" key="2">
    <source>
        <dbReference type="Proteomes" id="UP000305401"/>
    </source>
</evidence>
<keyword evidence="1" id="KW-0808">Transferase</keyword>
<keyword evidence="2" id="KW-1185">Reference proteome</keyword>
<evidence type="ECO:0000313" key="1">
    <source>
        <dbReference type="EMBL" id="THG49996.1"/>
    </source>
</evidence>
<accession>A0AC61S506</accession>